<accession>A0A512DKA7</accession>
<dbReference type="Proteomes" id="UP000321523">
    <property type="component" value="Unassembled WGS sequence"/>
</dbReference>
<sequence length="107" mass="11854">MRTRFASGEGLQLDEQYRLAHLPLIAPDHPRVIATQAGKVYMMGRHPETFSLVLPIPGDALLRSAAFQELDADLRSELHVSELPEIVQSVDSCDRRALALDAEFIGT</sequence>
<evidence type="ECO:0000313" key="1">
    <source>
        <dbReference type="EMBL" id="GEO36909.1"/>
    </source>
</evidence>
<dbReference type="RefSeq" id="WP_147040133.1">
    <property type="nucleotide sequence ID" value="NZ_BJYZ01000003.1"/>
</dbReference>
<gene>
    <name evidence="1" type="ORF">SAE02_10570</name>
</gene>
<proteinExistence type="predicted"/>
<comment type="caution">
    <text evidence="1">The sequence shown here is derived from an EMBL/GenBank/DDBJ whole genome shotgun (WGS) entry which is preliminary data.</text>
</comment>
<organism evidence="1 2">
    <name type="scientific">Skermanella aerolata</name>
    <dbReference type="NCBI Taxonomy" id="393310"/>
    <lineage>
        <taxon>Bacteria</taxon>
        <taxon>Pseudomonadati</taxon>
        <taxon>Pseudomonadota</taxon>
        <taxon>Alphaproteobacteria</taxon>
        <taxon>Rhodospirillales</taxon>
        <taxon>Azospirillaceae</taxon>
        <taxon>Skermanella</taxon>
    </lineage>
</organism>
<protein>
    <submittedName>
        <fullName evidence="1">Uncharacterized protein</fullName>
    </submittedName>
</protein>
<reference evidence="1 2" key="1">
    <citation type="submission" date="2019-07" db="EMBL/GenBank/DDBJ databases">
        <title>Whole genome shotgun sequence of Skermanella aerolata NBRC 106429.</title>
        <authorList>
            <person name="Hosoyama A."/>
            <person name="Uohara A."/>
            <person name="Ohji S."/>
            <person name="Ichikawa N."/>
        </authorList>
    </citation>
    <scope>NUCLEOTIDE SEQUENCE [LARGE SCALE GENOMIC DNA]</scope>
    <source>
        <strain evidence="1 2">NBRC 106429</strain>
    </source>
</reference>
<keyword evidence="2" id="KW-1185">Reference proteome</keyword>
<dbReference type="EMBL" id="BJYZ01000003">
    <property type="protein sequence ID" value="GEO36909.1"/>
    <property type="molecule type" value="Genomic_DNA"/>
</dbReference>
<dbReference type="OrthoDB" id="8112774at2"/>
<dbReference type="AlphaFoldDB" id="A0A512DKA7"/>
<evidence type="ECO:0000313" key="2">
    <source>
        <dbReference type="Proteomes" id="UP000321523"/>
    </source>
</evidence>
<name>A0A512DKA7_9PROT</name>